<dbReference type="InterPro" id="IPR057253">
    <property type="entry name" value="CoiA-like_N"/>
</dbReference>
<dbReference type="Pfam" id="PF06054">
    <property type="entry name" value="CoiA_nuc"/>
    <property type="match status" value="1"/>
</dbReference>
<feature type="domain" description="Competence protein CoiA nuclease-like" evidence="1">
    <location>
        <begin position="66"/>
        <end position="202"/>
    </location>
</feature>
<dbReference type="Pfam" id="PF25166">
    <property type="entry name" value="CoiA_C"/>
    <property type="match status" value="1"/>
</dbReference>
<accession>A0A0P6W8Z0</accession>
<proteinExistence type="predicted"/>
<gene>
    <name evidence="4" type="ORF">AM506_01930</name>
</gene>
<dbReference type="OrthoDB" id="3784230at2"/>
<evidence type="ECO:0000259" key="1">
    <source>
        <dbReference type="Pfam" id="PF06054"/>
    </source>
</evidence>
<dbReference type="AlphaFoldDB" id="A0A0P6W8Z0"/>
<name>A0A0P6W8Z0_9BACI</name>
<dbReference type="PIRSF" id="PIRSF007487">
    <property type="entry name" value="Competence-induced_CoiA_bac"/>
    <property type="match status" value="1"/>
</dbReference>
<feature type="domain" description="Competence protein CoiA C-terminal" evidence="3">
    <location>
        <begin position="229"/>
        <end position="359"/>
    </location>
</feature>
<evidence type="ECO:0000313" key="5">
    <source>
        <dbReference type="Proteomes" id="UP000050398"/>
    </source>
</evidence>
<dbReference type="Pfam" id="PF25164">
    <property type="entry name" value="CoiA_N"/>
    <property type="match status" value="1"/>
</dbReference>
<evidence type="ECO:0000259" key="3">
    <source>
        <dbReference type="Pfam" id="PF25166"/>
    </source>
</evidence>
<evidence type="ECO:0000259" key="2">
    <source>
        <dbReference type="Pfam" id="PF25164"/>
    </source>
</evidence>
<protein>
    <recommendedName>
        <fullName evidence="6">Competence protein CoiA</fullName>
    </recommendedName>
</protein>
<dbReference type="RefSeq" id="WP_060670247.1">
    <property type="nucleotide sequence ID" value="NZ_LIXZ01000001.1"/>
</dbReference>
<organism evidence="4 5">
    <name type="scientific">Rossellomorea vietnamensis</name>
    <dbReference type="NCBI Taxonomy" id="218284"/>
    <lineage>
        <taxon>Bacteria</taxon>
        <taxon>Bacillati</taxon>
        <taxon>Bacillota</taxon>
        <taxon>Bacilli</taxon>
        <taxon>Bacillales</taxon>
        <taxon>Bacillaceae</taxon>
        <taxon>Rossellomorea</taxon>
    </lineage>
</organism>
<comment type="caution">
    <text evidence="4">The sequence shown here is derived from an EMBL/GenBank/DDBJ whole genome shotgun (WGS) entry which is preliminary data.</text>
</comment>
<dbReference type="EMBL" id="LIXZ01000001">
    <property type="protein sequence ID" value="KPL61411.1"/>
    <property type="molecule type" value="Genomic_DNA"/>
</dbReference>
<reference evidence="4 5" key="1">
    <citation type="submission" date="2015-08" db="EMBL/GenBank/DDBJ databases">
        <title>Draft Genome Sequence of Bacillus vietnamensis UCD-SED5.</title>
        <authorList>
            <person name="Lee R.D."/>
            <person name="Jospin G."/>
            <person name="Lang J.M."/>
            <person name="Coil D.A."/>
            <person name="Eisen J.A."/>
        </authorList>
    </citation>
    <scope>NUCLEOTIDE SEQUENCE [LARGE SCALE GENOMIC DNA]</scope>
    <source>
        <strain evidence="4 5">UCD-SED5</strain>
    </source>
</reference>
<dbReference type="InterPro" id="IPR010330">
    <property type="entry name" value="CoiA_nuc"/>
</dbReference>
<dbReference type="InterPro" id="IPR057252">
    <property type="entry name" value="CoiA_C"/>
</dbReference>
<sequence length="393" mass="46156">MLTALLNQQVFTTIHYSREELRGLRRKDVSFVCPHCSSRLTMKIGSRNIPHFAHMSDADCEKVRGETPQHLLSKQLLYDRLSSLYENVSLEHYIKELKQVADIYVKTDTADIAIEIQCSTIPISEIVGRTYGYHRQGITPFWILTQSLKSKKLLNLTTFQQAFIRYSPPLDYFLLQFLPDRGIFQLYTHLFPVSGTAFMSAAPIIIPVSKFTLPISIPDAPVLHPYSLSTWTNFRTKWVYNKIHFNKTRTDVFLREVYGEGDTFLYLPLFIGLPVIPHGIHIRNHEVEWQYYLWKDCLKKDRLFSVESVSKALYRRLIKGHIELRSFPLQKSDEVIKRIADGYLRLLEEVHVLRKVNDTFQLIEPWSCPDHFSAFEKHQHDFFPKWKHILKKQ</sequence>
<evidence type="ECO:0008006" key="6">
    <source>
        <dbReference type="Google" id="ProtNLM"/>
    </source>
</evidence>
<feature type="domain" description="Competence protein CoiA-like N-terminal" evidence="2">
    <location>
        <begin position="15"/>
        <end position="61"/>
    </location>
</feature>
<dbReference type="InterPro" id="IPR021176">
    <property type="entry name" value="Competence-induced_CoiA"/>
</dbReference>
<dbReference type="Proteomes" id="UP000050398">
    <property type="component" value="Unassembled WGS sequence"/>
</dbReference>
<evidence type="ECO:0000313" key="4">
    <source>
        <dbReference type="EMBL" id="KPL61411.1"/>
    </source>
</evidence>
<dbReference type="PATRIC" id="fig|218284.4.peg.406"/>